<feature type="region of interest" description="Disordered" evidence="8">
    <location>
        <begin position="59"/>
        <end position="80"/>
    </location>
</feature>
<keyword evidence="6" id="KW-0408">Iron</keyword>
<evidence type="ECO:0000256" key="8">
    <source>
        <dbReference type="SAM" id="MobiDB-lite"/>
    </source>
</evidence>
<gene>
    <name evidence="10" type="ORF">CSHISOI_08282</name>
</gene>
<keyword evidence="5" id="KW-0560">Oxidoreductase</keyword>
<dbReference type="PANTHER" id="PTHR33577">
    <property type="entry name" value="STERIGMATOCYSTIN BIOSYNTHESIS PEROXIDASE STCC-RELATED"/>
    <property type="match status" value="1"/>
</dbReference>
<keyword evidence="2" id="KW-0575">Peroxidase</keyword>
<comment type="similarity">
    <text evidence="7">Belongs to the chloroperoxidase family.</text>
</comment>
<feature type="region of interest" description="Disordered" evidence="8">
    <location>
        <begin position="1"/>
        <end position="20"/>
    </location>
</feature>
<dbReference type="OrthoDB" id="407298at2759"/>
<evidence type="ECO:0000256" key="2">
    <source>
        <dbReference type="ARBA" id="ARBA00022559"/>
    </source>
</evidence>
<dbReference type="GO" id="GO:0046872">
    <property type="term" value="F:metal ion binding"/>
    <property type="evidence" value="ECO:0007669"/>
    <property type="project" value="UniProtKB-KW"/>
</dbReference>
<comment type="caution">
    <text evidence="10">The sequence shown here is derived from an EMBL/GenBank/DDBJ whole genome shotgun (WGS) entry which is preliminary data.</text>
</comment>
<dbReference type="PROSITE" id="PS51405">
    <property type="entry name" value="HEME_HALOPEROXIDASE"/>
    <property type="match status" value="1"/>
</dbReference>
<sequence>MPSRRTLTQTPPRLTSNHLNHHGIIEHDANLTRPDNSSGDPSVFDPEVFEETLQYLLLTGPTPSSPYDRAPPRGSVRIRTPAGTNVDFEMRLEDNFRGLGAVAGFYLTLGDRVADTVNRTWLTYFL</sequence>
<accession>A0A5Q4BJU0</accession>
<evidence type="ECO:0000256" key="4">
    <source>
        <dbReference type="ARBA" id="ARBA00022723"/>
    </source>
</evidence>
<evidence type="ECO:0000313" key="10">
    <source>
        <dbReference type="EMBL" id="TQN67230.1"/>
    </source>
</evidence>
<dbReference type="AlphaFoldDB" id="A0A5Q4BJU0"/>
<dbReference type="GO" id="GO:0004601">
    <property type="term" value="F:peroxidase activity"/>
    <property type="evidence" value="ECO:0007669"/>
    <property type="project" value="UniProtKB-KW"/>
</dbReference>
<feature type="domain" description="Heme haloperoxidase family profile" evidence="9">
    <location>
        <begin position="1"/>
        <end position="126"/>
    </location>
</feature>
<feature type="non-terminal residue" evidence="10">
    <location>
        <position position="126"/>
    </location>
</feature>
<keyword evidence="11" id="KW-1185">Reference proteome</keyword>
<organism evidence="10 11">
    <name type="scientific">Colletotrichum shisoi</name>
    <dbReference type="NCBI Taxonomy" id="2078593"/>
    <lineage>
        <taxon>Eukaryota</taxon>
        <taxon>Fungi</taxon>
        <taxon>Dikarya</taxon>
        <taxon>Ascomycota</taxon>
        <taxon>Pezizomycotina</taxon>
        <taxon>Sordariomycetes</taxon>
        <taxon>Hypocreomycetidae</taxon>
        <taxon>Glomerellales</taxon>
        <taxon>Glomerellaceae</taxon>
        <taxon>Colletotrichum</taxon>
        <taxon>Colletotrichum destructivum species complex</taxon>
    </lineage>
</organism>
<dbReference type="EMBL" id="PUHP01000976">
    <property type="protein sequence ID" value="TQN67230.1"/>
    <property type="molecule type" value="Genomic_DNA"/>
</dbReference>
<evidence type="ECO:0000259" key="9">
    <source>
        <dbReference type="PROSITE" id="PS51405"/>
    </source>
</evidence>
<dbReference type="InterPro" id="IPR000028">
    <property type="entry name" value="Chloroperoxidase"/>
</dbReference>
<evidence type="ECO:0000256" key="7">
    <source>
        <dbReference type="ARBA" id="ARBA00025795"/>
    </source>
</evidence>
<dbReference type="Gene3D" id="1.10.489.10">
    <property type="entry name" value="Chloroperoxidase-like"/>
    <property type="match status" value="1"/>
</dbReference>
<dbReference type="Proteomes" id="UP000326340">
    <property type="component" value="Unassembled WGS sequence"/>
</dbReference>
<reference evidence="10 11" key="1">
    <citation type="journal article" date="2019" name="Sci. Rep.">
        <title>Colletotrichum shisoi sp. nov., an anthracnose pathogen of Perilla frutescens in Japan: molecular phylogenetic, morphological and genomic evidence.</title>
        <authorList>
            <person name="Gan P."/>
            <person name="Tsushima A."/>
            <person name="Hiroyama R."/>
            <person name="Narusaka M."/>
            <person name="Takano Y."/>
            <person name="Narusaka Y."/>
            <person name="Kawaradani M."/>
            <person name="Damm U."/>
            <person name="Shirasu K."/>
        </authorList>
    </citation>
    <scope>NUCLEOTIDE SEQUENCE [LARGE SCALE GENOMIC DNA]</scope>
    <source>
        <strain evidence="10 11">PG-2018a</strain>
    </source>
</reference>
<evidence type="ECO:0000256" key="1">
    <source>
        <dbReference type="ARBA" id="ARBA00001970"/>
    </source>
</evidence>
<dbReference type="Pfam" id="PF01328">
    <property type="entry name" value="Peroxidase_2"/>
    <property type="match status" value="1"/>
</dbReference>
<keyword evidence="4" id="KW-0479">Metal-binding</keyword>
<dbReference type="PANTHER" id="PTHR33577:SF9">
    <property type="entry name" value="PEROXIDASE STCC"/>
    <property type="match status" value="1"/>
</dbReference>
<proteinExistence type="inferred from homology"/>
<name>A0A5Q4BJU0_9PEZI</name>
<keyword evidence="3" id="KW-0349">Heme</keyword>
<feature type="compositionally biased region" description="Low complexity" evidence="8">
    <location>
        <begin position="1"/>
        <end position="16"/>
    </location>
</feature>
<protein>
    <recommendedName>
        <fullName evidence="9">Heme haloperoxidase family profile domain-containing protein</fullName>
    </recommendedName>
</protein>
<evidence type="ECO:0000256" key="3">
    <source>
        <dbReference type="ARBA" id="ARBA00022617"/>
    </source>
</evidence>
<evidence type="ECO:0000313" key="11">
    <source>
        <dbReference type="Proteomes" id="UP000326340"/>
    </source>
</evidence>
<dbReference type="InterPro" id="IPR036851">
    <property type="entry name" value="Chloroperoxidase-like_sf"/>
</dbReference>
<evidence type="ECO:0000256" key="6">
    <source>
        <dbReference type="ARBA" id="ARBA00023004"/>
    </source>
</evidence>
<evidence type="ECO:0000256" key="5">
    <source>
        <dbReference type="ARBA" id="ARBA00023002"/>
    </source>
</evidence>
<comment type="cofactor">
    <cofactor evidence="1">
        <name>heme b</name>
        <dbReference type="ChEBI" id="CHEBI:60344"/>
    </cofactor>
</comment>